<gene>
    <name evidence="1" type="ORF">CC1G_04433</name>
</gene>
<organism evidence="1 2">
    <name type="scientific">Coprinopsis cinerea (strain Okayama-7 / 130 / ATCC MYA-4618 / FGSC 9003)</name>
    <name type="common">Inky cap fungus</name>
    <name type="synonym">Hormographiella aspergillata</name>
    <dbReference type="NCBI Taxonomy" id="240176"/>
    <lineage>
        <taxon>Eukaryota</taxon>
        <taxon>Fungi</taxon>
        <taxon>Dikarya</taxon>
        <taxon>Basidiomycota</taxon>
        <taxon>Agaricomycotina</taxon>
        <taxon>Agaricomycetes</taxon>
        <taxon>Agaricomycetidae</taxon>
        <taxon>Agaricales</taxon>
        <taxon>Agaricineae</taxon>
        <taxon>Psathyrellaceae</taxon>
        <taxon>Coprinopsis</taxon>
    </lineage>
</organism>
<dbReference type="EMBL" id="AACS02000001">
    <property type="protein sequence ID" value="EAU93454.1"/>
    <property type="molecule type" value="Genomic_DNA"/>
</dbReference>
<sequence length="72" mass="8166">MGPEEPPPFPRFYLDEAIYSWSLTMARPSVQTAALLAGCIERIEELDDSLEHQKEADLTPRVQSIEDKGNDF</sequence>
<comment type="caution">
    <text evidence="1">The sequence shown here is derived from an EMBL/GenBank/DDBJ whole genome shotgun (WGS) entry which is preliminary data.</text>
</comment>
<dbReference type="GeneID" id="6004885"/>
<accession>A8N0L2</accession>
<dbReference type="KEGG" id="cci:CC1G_04433"/>
<dbReference type="InParanoid" id="A8N0L2"/>
<reference evidence="1 2" key="1">
    <citation type="journal article" date="2010" name="Proc. Natl. Acad. Sci. U.S.A.">
        <title>Insights into evolution of multicellular fungi from the assembled chromosomes of the mushroom Coprinopsis cinerea (Coprinus cinereus).</title>
        <authorList>
            <person name="Stajich J.E."/>
            <person name="Wilke S.K."/>
            <person name="Ahren D."/>
            <person name="Au C.H."/>
            <person name="Birren B.W."/>
            <person name="Borodovsky M."/>
            <person name="Burns C."/>
            <person name="Canback B."/>
            <person name="Casselton L.A."/>
            <person name="Cheng C.K."/>
            <person name="Deng J."/>
            <person name="Dietrich F.S."/>
            <person name="Fargo D.C."/>
            <person name="Farman M.L."/>
            <person name="Gathman A.C."/>
            <person name="Goldberg J."/>
            <person name="Guigo R."/>
            <person name="Hoegger P.J."/>
            <person name="Hooker J.B."/>
            <person name="Huggins A."/>
            <person name="James T.Y."/>
            <person name="Kamada T."/>
            <person name="Kilaru S."/>
            <person name="Kodira C."/>
            <person name="Kues U."/>
            <person name="Kupfer D."/>
            <person name="Kwan H.S."/>
            <person name="Lomsadze A."/>
            <person name="Li W."/>
            <person name="Lilly W.W."/>
            <person name="Ma L.J."/>
            <person name="Mackey A.J."/>
            <person name="Manning G."/>
            <person name="Martin F."/>
            <person name="Muraguchi H."/>
            <person name="Natvig D.O."/>
            <person name="Palmerini H."/>
            <person name="Ramesh M.A."/>
            <person name="Rehmeyer C.J."/>
            <person name="Roe B.A."/>
            <person name="Shenoy N."/>
            <person name="Stanke M."/>
            <person name="Ter-Hovhannisyan V."/>
            <person name="Tunlid A."/>
            <person name="Velagapudi R."/>
            <person name="Vision T.J."/>
            <person name="Zeng Q."/>
            <person name="Zolan M.E."/>
            <person name="Pukkila P.J."/>
        </authorList>
    </citation>
    <scope>NUCLEOTIDE SEQUENCE [LARGE SCALE GENOMIC DNA]</scope>
    <source>
        <strain evidence="2">Okayama-7 / 130 / ATCC MYA-4618 / FGSC 9003</strain>
    </source>
</reference>
<dbReference type="RefSeq" id="XP_001828462.1">
    <property type="nucleotide sequence ID" value="XM_001828410.1"/>
</dbReference>
<dbReference type="AlphaFoldDB" id="A8N0L2"/>
<proteinExistence type="predicted"/>
<protein>
    <submittedName>
        <fullName evidence="1">Uncharacterized protein</fullName>
    </submittedName>
</protein>
<keyword evidence="2" id="KW-1185">Reference proteome</keyword>
<dbReference type="VEuPathDB" id="FungiDB:CC1G_04433"/>
<name>A8N0L2_COPC7</name>
<dbReference type="Proteomes" id="UP000001861">
    <property type="component" value="Unassembled WGS sequence"/>
</dbReference>
<evidence type="ECO:0000313" key="1">
    <source>
        <dbReference type="EMBL" id="EAU93454.1"/>
    </source>
</evidence>
<evidence type="ECO:0000313" key="2">
    <source>
        <dbReference type="Proteomes" id="UP000001861"/>
    </source>
</evidence>